<accession>A0A2P2CJZ0</accession>
<organism evidence="1">
    <name type="scientific">metagenome</name>
    <dbReference type="NCBI Taxonomy" id="256318"/>
    <lineage>
        <taxon>unclassified sequences</taxon>
        <taxon>metagenomes</taxon>
    </lineage>
</organism>
<protein>
    <submittedName>
        <fullName evidence="1">Uncharacterized protein</fullName>
    </submittedName>
</protein>
<dbReference type="Pfam" id="PF10824">
    <property type="entry name" value="T7SS_ESX_EspC"/>
    <property type="match status" value="1"/>
</dbReference>
<dbReference type="AlphaFoldDB" id="A0A2P2CJZ0"/>
<reference evidence="1" key="1">
    <citation type="submission" date="2015-08" db="EMBL/GenBank/DDBJ databases">
        <authorList>
            <person name="Babu N.S."/>
            <person name="Beckwith C.J."/>
            <person name="Beseler K.G."/>
            <person name="Brison A."/>
            <person name="Carone J.V."/>
            <person name="Caskin T.P."/>
            <person name="Diamond M."/>
            <person name="Durham M.E."/>
            <person name="Foxe J.M."/>
            <person name="Go M."/>
            <person name="Henderson B.A."/>
            <person name="Jones I.B."/>
            <person name="McGettigan J.A."/>
            <person name="Micheletti S.J."/>
            <person name="Nasrallah M.E."/>
            <person name="Ortiz D."/>
            <person name="Piller C.R."/>
            <person name="Privatt S.R."/>
            <person name="Schneider S.L."/>
            <person name="Sharp S."/>
            <person name="Smith T.C."/>
            <person name="Stanton J.D."/>
            <person name="Ullery H.E."/>
            <person name="Wilson R.J."/>
            <person name="Serrano M.G."/>
            <person name="Buck G."/>
            <person name="Lee V."/>
            <person name="Wang Y."/>
            <person name="Carvalho R."/>
            <person name="Voegtly L."/>
            <person name="Shi R."/>
            <person name="Duckworth R."/>
            <person name="Johnson A."/>
            <person name="Loviza R."/>
            <person name="Walstead R."/>
            <person name="Shah Z."/>
            <person name="Kiflezghi M."/>
            <person name="Wade K."/>
            <person name="Ball S.L."/>
            <person name="Bradley K.W."/>
            <person name="Asai D.J."/>
            <person name="Bowman C.A."/>
            <person name="Russell D.A."/>
            <person name="Pope W.H."/>
            <person name="Jacobs-Sera D."/>
            <person name="Hendrix R.W."/>
            <person name="Hatfull G.F."/>
        </authorList>
    </citation>
    <scope>NUCLEOTIDE SEQUENCE</scope>
</reference>
<gene>
    <name evidence="1" type="ORF">NOCA170213</name>
</gene>
<sequence length="105" mass="10962">MNDIFIDPGEMRAHAGRVHGLSQQAGQATAAANQVSFTSGMFGSIGSLLVGPFMFPLQGAGQVAASTMEGALADCAESITGLADTFTFIDNTVGQHFDEIGRRIR</sequence>
<dbReference type="EMBL" id="CZKB01000027">
    <property type="protein sequence ID" value="CUR62267.1"/>
    <property type="molecule type" value="Genomic_DNA"/>
</dbReference>
<evidence type="ECO:0000313" key="1">
    <source>
        <dbReference type="EMBL" id="CUR62267.1"/>
    </source>
</evidence>
<proteinExistence type="predicted"/>
<dbReference type="GO" id="GO:0009306">
    <property type="term" value="P:protein secretion"/>
    <property type="evidence" value="ECO:0007669"/>
    <property type="project" value="InterPro"/>
</dbReference>
<name>A0A2P2CJZ0_9ZZZZ</name>
<dbReference type="InterPro" id="IPR022536">
    <property type="entry name" value="EspC"/>
</dbReference>